<keyword evidence="8 11" id="KW-0406">Ion transport</keyword>
<sequence>MPQLSPLNWMLLFVLFWSLVLSFSILIWWSNKIMYLNEKSLESKVKKNKWNW</sequence>
<evidence type="ECO:0000256" key="2">
    <source>
        <dbReference type="ARBA" id="ARBA00008892"/>
    </source>
</evidence>
<evidence type="ECO:0000256" key="11">
    <source>
        <dbReference type="RuleBase" id="RU003661"/>
    </source>
</evidence>
<accession>A0A344H1T3</accession>
<dbReference type="Pfam" id="PF00895">
    <property type="entry name" value="ATP-synt_8"/>
    <property type="match status" value="1"/>
</dbReference>
<evidence type="ECO:0000256" key="6">
    <source>
        <dbReference type="ARBA" id="ARBA00022781"/>
    </source>
</evidence>
<proteinExistence type="inferred from homology"/>
<name>A0A344H1T3_9COND</name>
<protein>
    <recommendedName>
        <fullName evidence="11">ATP synthase complex subunit 8</fullName>
    </recommendedName>
</protein>
<keyword evidence="9 11" id="KW-0496">Mitochondrion</keyword>
<dbReference type="GO" id="GO:0045259">
    <property type="term" value="C:proton-transporting ATP synthase complex"/>
    <property type="evidence" value="ECO:0007669"/>
    <property type="project" value="UniProtKB-KW"/>
</dbReference>
<keyword evidence="6 11" id="KW-0375">Hydrogen ion transport</keyword>
<evidence type="ECO:0000256" key="8">
    <source>
        <dbReference type="ARBA" id="ARBA00023065"/>
    </source>
</evidence>
<reference evidence="13" key="1">
    <citation type="journal article" date="2018" name="Mol. Phylogenet. Evol.">
        <title>Phylogenetic relationships of the conoidean snails (Gastropoda: Caenogastropoda) based on mitochondrial genomes.</title>
        <authorList>
            <person name="Uribe J.E."/>
            <person name="Zardoya R."/>
            <person name="Puillandre N."/>
        </authorList>
    </citation>
    <scope>NUCLEOTIDE SEQUENCE</scope>
</reference>
<dbReference type="GO" id="GO:0015078">
    <property type="term" value="F:proton transmembrane transporter activity"/>
    <property type="evidence" value="ECO:0007669"/>
    <property type="project" value="InterPro"/>
</dbReference>
<evidence type="ECO:0000256" key="10">
    <source>
        <dbReference type="ARBA" id="ARBA00023136"/>
    </source>
</evidence>
<evidence type="ECO:0000256" key="5">
    <source>
        <dbReference type="ARBA" id="ARBA00022692"/>
    </source>
</evidence>
<dbReference type="InterPro" id="IPR001421">
    <property type="entry name" value="ATP8_metazoa"/>
</dbReference>
<dbReference type="AlphaFoldDB" id="A0A344H1T3"/>
<geneLocation type="mitochondrion" evidence="13"/>
<keyword evidence="10 12" id="KW-0472">Membrane</keyword>
<evidence type="ECO:0000256" key="4">
    <source>
        <dbReference type="ARBA" id="ARBA00022547"/>
    </source>
</evidence>
<dbReference type="GO" id="GO:0031966">
    <property type="term" value="C:mitochondrial membrane"/>
    <property type="evidence" value="ECO:0007669"/>
    <property type="project" value="UniProtKB-SubCell"/>
</dbReference>
<feature type="transmembrane region" description="Helical" evidence="12">
    <location>
        <begin position="6"/>
        <end position="29"/>
    </location>
</feature>
<dbReference type="GO" id="GO:0015986">
    <property type="term" value="P:proton motive force-driven ATP synthesis"/>
    <property type="evidence" value="ECO:0007669"/>
    <property type="project" value="InterPro"/>
</dbReference>
<evidence type="ECO:0000256" key="9">
    <source>
        <dbReference type="ARBA" id="ARBA00023128"/>
    </source>
</evidence>
<keyword evidence="3 11" id="KW-0813">Transport</keyword>
<dbReference type="EMBL" id="MH308401">
    <property type="protein sequence ID" value="AXA45348.1"/>
    <property type="molecule type" value="Genomic_DNA"/>
</dbReference>
<comment type="similarity">
    <text evidence="2 11">Belongs to the ATPase protein 8 family.</text>
</comment>
<keyword evidence="7 12" id="KW-1133">Transmembrane helix</keyword>
<evidence type="ECO:0000256" key="7">
    <source>
        <dbReference type="ARBA" id="ARBA00022989"/>
    </source>
</evidence>
<organism evidence="13">
    <name type="scientific">Toxicochlespira sp. MNHN IM 2013-9841</name>
    <dbReference type="NCBI Taxonomy" id="2259818"/>
    <lineage>
        <taxon>Eukaryota</taxon>
        <taxon>Metazoa</taxon>
        <taxon>Spiralia</taxon>
        <taxon>Lophotrochozoa</taxon>
        <taxon>Mollusca</taxon>
        <taxon>Gastropoda</taxon>
        <taxon>Caenogastropoda</taxon>
        <taxon>Neogastropoda</taxon>
        <taxon>Conoidea</taxon>
        <taxon>Conidae</taxon>
        <taxon>Toxicochlespira</taxon>
    </lineage>
</organism>
<gene>
    <name evidence="13" type="primary">ATP8</name>
</gene>
<evidence type="ECO:0000313" key="13">
    <source>
        <dbReference type="EMBL" id="AXA45348.1"/>
    </source>
</evidence>
<evidence type="ECO:0000256" key="1">
    <source>
        <dbReference type="ARBA" id="ARBA00004304"/>
    </source>
</evidence>
<comment type="subcellular location">
    <subcellularLocation>
        <location evidence="1 11">Mitochondrion membrane</location>
        <topology evidence="1 11">Single-pass membrane protein</topology>
    </subcellularLocation>
</comment>
<evidence type="ECO:0000256" key="12">
    <source>
        <dbReference type="SAM" id="Phobius"/>
    </source>
</evidence>
<keyword evidence="5 11" id="KW-0812">Transmembrane</keyword>
<keyword evidence="4 11" id="KW-0138">CF(0)</keyword>
<evidence type="ECO:0000256" key="3">
    <source>
        <dbReference type="ARBA" id="ARBA00022448"/>
    </source>
</evidence>